<dbReference type="Proteomes" id="UP000011599">
    <property type="component" value="Unassembled WGS sequence"/>
</dbReference>
<protein>
    <submittedName>
        <fullName evidence="1">Uncharacterized protein</fullName>
    </submittedName>
</protein>
<dbReference type="AlphaFoldDB" id="L9VGW8"/>
<dbReference type="PATRIC" id="fig|1114856.3.peg.4817"/>
<gene>
    <name evidence="1" type="ORF">C496_23341</name>
</gene>
<reference evidence="1 2" key="1">
    <citation type="journal article" date="2014" name="PLoS Genet.">
        <title>Phylogenetically driven sequencing of extremely halophilic archaea reveals strategies for static and dynamic osmo-response.</title>
        <authorList>
            <person name="Becker E.A."/>
            <person name="Seitzer P.M."/>
            <person name="Tritt A."/>
            <person name="Larsen D."/>
            <person name="Krusor M."/>
            <person name="Yao A.I."/>
            <person name="Wu D."/>
            <person name="Madern D."/>
            <person name="Eisen J.A."/>
            <person name="Darling A.E."/>
            <person name="Facciotti M.T."/>
        </authorList>
    </citation>
    <scope>NUCLEOTIDE SEQUENCE [LARGE SCALE GENOMIC DNA]</scope>
    <source>
        <strain evidence="1 2">GA33</strain>
    </source>
</reference>
<evidence type="ECO:0000313" key="2">
    <source>
        <dbReference type="Proteomes" id="UP000011599"/>
    </source>
</evidence>
<sequence>MLFDDINRVQGVLLAVAGFRSNGHLPYTTLVSFADGQLQLATVTQLSLVGADLFQLALTAVIVAARIALLPSATLLCATG</sequence>
<dbReference type="EMBL" id="AOHW01000056">
    <property type="protein sequence ID" value="ELY35563.1"/>
    <property type="molecule type" value="Genomic_DNA"/>
</dbReference>
<evidence type="ECO:0000313" key="1">
    <source>
        <dbReference type="EMBL" id="ELY35563.1"/>
    </source>
</evidence>
<organism evidence="1 2">
    <name type="scientific">Natronorubrum tibetense GA33</name>
    <dbReference type="NCBI Taxonomy" id="1114856"/>
    <lineage>
        <taxon>Archaea</taxon>
        <taxon>Methanobacteriati</taxon>
        <taxon>Methanobacteriota</taxon>
        <taxon>Stenosarchaea group</taxon>
        <taxon>Halobacteria</taxon>
        <taxon>Halobacteriales</taxon>
        <taxon>Natrialbaceae</taxon>
        <taxon>Natronorubrum</taxon>
    </lineage>
</organism>
<keyword evidence="2" id="KW-1185">Reference proteome</keyword>
<comment type="caution">
    <text evidence="1">The sequence shown here is derived from an EMBL/GenBank/DDBJ whole genome shotgun (WGS) entry which is preliminary data.</text>
</comment>
<accession>L9VGW8</accession>
<name>L9VGW8_9EURY</name>
<proteinExistence type="predicted"/>